<proteinExistence type="predicted"/>
<protein>
    <submittedName>
        <fullName evidence="2">Uncharacterized protein</fullName>
    </submittedName>
</protein>
<evidence type="ECO:0000313" key="3">
    <source>
        <dbReference type="Proteomes" id="UP000266744"/>
    </source>
</evidence>
<keyword evidence="3" id="KW-1185">Reference proteome</keyword>
<feature type="transmembrane region" description="Helical" evidence="1">
    <location>
        <begin position="6"/>
        <end position="29"/>
    </location>
</feature>
<sequence length="62" mass="7239">MGFRALAWALLFGNLPRMWLIIVMTNTAFRGMNGCFPRNILDAIYGIENKCEYSQEMWDGYQ</sequence>
<gene>
    <name evidence="2" type="ORF">PL78_05280</name>
</gene>
<name>A0ABN4PPV9_YERET</name>
<reference evidence="3" key="1">
    <citation type="journal article" date="2016" name="Toxins">
        <title>The Draft Genome Sequence of the Yersinia entomophaga Entomopathogenic Type Strain MH96T.</title>
        <authorList>
            <person name="Hurst M.R."/>
            <person name="Beattie A."/>
            <person name="Altermann E."/>
            <person name="Moraga R.M."/>
            <person name="Harper L.A."/>
            <person name="Calder J."/>
            <person name="Laugraud A."/>
        </authorList>
    </citation>
    <scope>NUCLEOTIDE SEQUENCE [LARGE SCALE GENOMIC DNA]</scope>
    <source>
        <strain evidence="3">MH96</strain>
    </source>
</reference>
<dbReference type="Proteomes" id="UP000266744">
    <property type="component" value="Chromosome"/>
</dbReference>
<evidence type="ECO:0000313" key="2">
    <source>
        <dbReference type="EMBL" id="ANI29252.1"/>
    </source>
</evidence>
<keyword evidence="1" id="KW-1133">Transmembrane helix</keyword>
<dbReference type="EMBL" id="CP010029">
    <property type="protein sequence ID" value="ANI29252.1"/>
    <property type="molecule type" value="Genomic_DNA"/>
</dbReference>
<accession>A0ABN4PPV9</accession>
<keyword evidence="1" id="KW-0472">Membrane</keyword>
<organism evidence="2 3">
    <name type="scientific">Yersinia entomophaga</name>
    <dbReference type="NCBI Taxonomy" id="935293"/>
    <lineage>
        <taxon>Bacteria</taxon>
        <taxon>Pseudomonadati</taxon>
        <taxon>Pseudomonadota</taxon>
        <taxon>Gammaproteobacteria</taxon>
        <taxon>Enterobacterales</taxon>
        <taxon>Yersiniaceae</taxon>
        <taxon>Yersinia</taxon>
    </lineage>
</organism>
<evidence type="ECO:0000256" key="1">
    <source>
        <dbReference type="SAM" id="Phobius"/>
    </source>
</evidence>
<keyword evidence="1" id="KW-0812">Transmembrane</keyword>